<evidence type="ECO:0000256" key="11">
    <source>
        <dbReference type="ARBA" id="ARBA00023136"/>
    </source>
</evidence>
<keyword evidence="4 12" id="KW-0812">Transmembrane</keyword>
<dbReference type="GO" id="GO:0030150">
    <property type="term" value="P:protein import into mitochondrial matrix"/>
    <property type="evidence" value="ECO:0007669"/>
    <property type="project" value="UniProtKB-UniRule"/>
</dbReference>
<gene>
    <name evidence="13" type="ORF">BN869_000004787_1</name>
    <name evidence="14" type="ORF">IM811_004749</name>
</gene>
<dbReference type="GO" id="GO:0001405">
    <property type="term" value="C:PAM complex, Tim23 associated import motor"/>
    <property type="evidence" value="ECO:0007669"/>
    <property type="project" value="UniProtKB-UniRule"/>
</dbReference>
<dbReference type="EMBL" id="JADCTT010000013">
    <property type="protein sequence ID" value="KAF9745127.1"/>
    <property type="molecule type" value="Genomic_DNA"/>
</dbReference>
<keyword evidence="9 12" id="KW-0811">Translocation</keyword>
<evidence type="ECO:0000256" key="8">
    <source>
        <dbReference type="ARBA" id="ARBA00022989"/>
    </source>
</evidence>
<dbReference type="InterPro" id="IPR013875">
    <property type="entry name" value="Pam17"/>
</dbReference>
<keyword evidence="8 12" id="KW-1133">Transmembrane helix</keyword>
<evidence type="ECO:0000256" key="4">
    <source>
        <dbReference type="ARBA" id="ARBA00022692"/>
    </source>
</evidence>
<dbReference type="PANTHER" id="PTHR28021">
    <property type="entry name" value="PRESEQUENCE TRANSLOCATED-ASSOCIATED MOTOR SUBUNIT PAM17, MITOCHONDRIAL"/>
    <property type="match status" value="1"/>
</dbReference>
<feature type="transmembrane region" description="Helical" evidence="12">
    <location>
        <begin position="87"/>
        <end position="110"/>
    </location>
</feature>
<keyword evidence="6 12" id="KW-0653">Protein transport</keyword>
<evidence type="ECO:0000313" key="14">
    <source>
        <dbReference type="EMBL" id="KAF9745127.1"/>
    </source>
</evidence>
<reference evidence="13" key="1">
    <citation type="submission" date="2015-01" db="EMBL/GenBank/DDBJ databases">
        <authorList>
            <person name="Durling Mikael"/>
        </authorList>
    </citation>
    <scope>NUCLEOTIDE SEQUENCE</scope>
</reference>
<evidence type="ECO:0000256" key="12">
    <source>
        <dbReference type="RuleBase" id="RU367146"/>
    </source>
</evidence>
<evidence type="ECO:0000256" key="9">
    <source>
        <dbReference type="ARBA" id="ARBA00023010"/>
    </source>
</evidence>
<keyword evidence="7" id="KW-0809">Transit peptide</keyword>
<comment type="subcellular location">
    <subcellularLocation>
        <location evidence="1 12">Mitochondrion inner membrane</location>
        <topology evidence="1 12">Multi-pass membrane protein</topology>
    </subcellularLocation>
</comment>
<evidence type="ECO:0000256" key="2">
    <source>
        <dbReference type="ARBA" id="ARBA00006837"/>
    </source>
</evidence>
<dbReference type="Proteomes" id="UP000616885">
    <property type="component" value="Unassembled WGS sequence"/>
</dbReference>
<keyword evidence="5 12" id="KW-0999">Mitochondrion inner membrane</keyword>
<evidence type="ECO:0000256" key="5">
    <source>
        <dbReference type="ARBA" id="ARBA00022792"/>
    </source>
</evidence>
<keyword evidence="11 12" id="KW-0472">Membrane</keyword>
<evidence type="ECO:0000256" key="7">
    <source>
        <dbReference type="ARBA" id="ARBA00022946"/>
    </source>
</evidence>
<dbReference type="PANTHER" id="PTHR28021:SF1">
    <property type="entry name" value="PRESEQUENCE TRANSLOCATED-ASSOCIATED MOTOR SUBUNIT PAM17, MITOCHONDRIAL"/>
    <property type="match status" value="1"/>
</dbReference>
<proteinExistence type="inferred from homology"/>
<name>A0A0B7K1F7_BIOOC</name>
<keyword evidence="10 12" id="KW-0496">Mitochondrion</keyword>
<dbReference type="Pfam" id="PF08566">
    <property type="entry name" value="Pam17"/>
    <property type="match status" value="1"/>
</dbReference>
<protein>
    <recommendedName>
        <fullName evidence="12">Presequence translocated-associated motor subunit PAM17</fullName>
    </recommendedName>
</protein>
<comment type="function">
    <text evidence="12">Component of the PAM complex, a complex required for the translocation of transit peptide-containing proteins from the inner membrane into the mitochondrial matrix in an ATP-dependent manner.</text>
</comment>
<dbReference type="AlphaFoldDB" id="A0A0B7K1F7"/>
<evidence type="ECO:0000256" key="10">
    <source>
        <dbReference type="ARBA" id="ARBA00023128"/>
    </source>
</evidence>
<comment type="subunit">
    <text evidence="12">Component of the PAM complex.</text>
</comment>
<feature type="transmembrane region" description="Helical" evidence="12">
    <location>
        <begin position="122"/>
        <end position="151"/>
    </location>
</feature>
<sequence length="219" mass="23998">MSSSLKTVGMRLSGSLASRCCPRATTMLATAARPICLSQQNRSIFPAAPFARANSGLASNTPAADKVPALDWNTFFKLRLRRRRIQVFFSAITGIGGFVVGAGLLSSGIADSLVSQVPLDPFFTLGGLTIVFAGAGWLIGPSIGNQVFYLLNRQIRSQIHKKEDQFLARIRKNRVDPTNSSASNPVPDFYGEKIQSVQGYRRWLKDQRAFNKKKTANFV</sequence>
<evidence type="ECO:0000313" key="13">
    <source>
        <dbReference type="EMBL" id="CEO48730.1"/>
    </source>
</evidence>
<dbReference type="EMBL" id="CDPU01000011">
    <property type="protein sequence ID" value="CEO48730.1"/>
    <property type="molecule type" value="Genomic_DNA"/>
</dbReference>
<evidence type="ECO:0000256" key="6">
    <source>
        <dbReference type="ARBA" id="ARBA00022927"/>
    </source>
</evidence>
<evidence type="ECO:0000256" key="3">
    <source>
        <dbReference type="ARBA" id="ARBA00022448"/>
    </source>
</evidence>
<accession>A0A0B7K1F7</accession>
<organism evidence="13">
    <name type="scientific">Bionectria ochroleuca</name>
    <name type="common">Gliocladium roseum</name>
    <dbReference type="NCBI Taxonomy" id="29856"/>
    <lineage>
        <taxon>Eukaryota</taxon>
        <taxon>Fungi</taxon>
        <taxon>Dikarya</taxon>
        <taxon>Ascomycota</taxon>
        <taxon>Pezizomycotina</taxon>
        <taxon>Sordariomycetes</taxon>
        <taxon>Hypocreomycetidae</taxon>
        <taxon>Hypocreales</taxon>
        <taxon>Bionectriaceae</taxon>
        <taxon>Clonostachys</taxon>
    </lineage>
</organism>
<evidence type="ECO:0000256" key="1">
    <source>
        <dbReference type="ARBA" id="ARBA00004448"/>
    </source>
</evidence>
<comment type="similarity">
    <text evidence="2 12">Belongs to the PAM17 family.</text>
</comment>
<keyword evidence="3 12" id="KW-0813">Transport</keyword>
<reference evidence="14" key="2">
    <citation type="submission" date="2020-10" db="EMBL/GenBank/DDBJ databases">
        <title>High-Quality Genome Resource of Clonostachys rosea strain S41 by Oxford Nanopore Long-Read Sequencing.</title>
        <authorList>
            <person name="Wang H."/>
        </authorList>
    </citation>
    <scope>NUCLEOTIDE SEQUENCE</scope>
    <source>
        <strain evidence="14">S41</strain>
    </source>
</reference>